<accession>A0A291N023</accession>
<dbReference type="CDD" id="cd06558">
    <property type="entry name" value="crotonase-like"/>
    <property type="match status" value="1"/>
</dbReference>
<dbReference type="KEGG" id="sya:A6768_12350"/>
<dbReference type="PANTHER" id="PTHR43459">
    <property type="entry name" value="ENOYL-COA HYDRATASE"/>
    <property type="match status" value="1"/>
</dbReference>
<evidence type="ECO:0000256" key="1">
    <source>
        <dbReference type="ARBA" id="ARBA00005254"/>
    </source>
</evidence>
<dbReference type="InterPro" id="IPR001753">
    <property type="entry name" value="Enoyl-CoA_hydra/iso"/>
</dbReference>
<dbReference type="Proteomes" id="UP000219422">
    <property type="component" value="Chromosome"/>
</dbReference>
<comment type="similarity">
    <text evidence="1">Belongs to the enoyl-CoA hydratase/isomerase family.</text>
</comment>
<reference evidence="2 3" key="1">
    <citation type="submission" date="2017-10" db="EMBL/GenBank/DDBJ databases">
        <title>Sphingobium yanoikuyae S72.</title>
        <authorList>
            <person name="Sanchez E."/>
            <person name="Bustos P."/>
            <person name="Mendoza P."/>
            <person name="Guo X."/>
            <person name="Mendoza A."/>
        </authorList>
    </citation>
    <scope>NUCLEOTIDE SEQUENCE [LARGE SCALE GENOMIC DNA]</scope>
    <source>
        <strain evidence="2 3">S72</strain>
    </source>
</reference>
<dbReference type="Gene3D" id="3.90.226.10">
    <property type="entry name" value="2-enoyl-CoA Hydratase, Chain A, domain 1"/>
    <property type="match status" value="1"/>
</dbReference>
<dbReference type="Gene3D" id="1.10.12.10">
    <property type="entry name" value="Lyase 2-enoyl-coa Hydratase, Chain A, domain 2"/>
    <property type="match status" value="1"/>
</dbReference>
<evidence type="ECO:0000313" key="2">
    <source>
        <dbReference type="EMBL" id="ATI80702.1"/>
    </source>
</evidence>
<dbReference type="AlphaFoldDB" id="A0A291N023"/>
<dbReference type="SUPFAM" id="SSF52096">
    <property type="entry name" value="ClpP/crotonase"/>
    <property type="match status" value="1"/>
</dbReference>
<dbReference type="RefSeq" id="WP_097383827.1">
    <property type="nucleotide sequence ID" value="NZ_CP023741.1"/>
</dbReference>
<organism evidence="2 3">
    <name type="scientific">Sphingobium yanoikuyae</name>
    <name type="common">Sphingomonas yanoikuyae</name>
    <dbReference type="NCBI Taxonomy" id="13690"/>
    <lineage>
        <taxon>Bacteria</taxon>
        <taxon>Pseudomonadati</taxon>
        <taxon>Pseudomonadota</taxon>
        <taxon>Alphaproteobacteria</taxon>
        <taxon>Sphingomonadales</taxon>
        <taxon>Sphingomonadaceae</taxon>
        <taxon>Sphingobium</taxon>
    </lineage>
</organism>
<dbReference type="InterPro" id="IPR014748">
    <property type="entry name" value="Enoyl-CoA_hydra_C"/>
</dbReference>
<name>A0A291N023_SPHYA</name>
<dbReference type="InterPro" id="IPR029045">
    <property type="entry name" value="ClpP/crotonase-like_dom_sf"/>
</dbReference>
<dbReference type="Pfam" id="PF00378">
    <property type="entry name" value="ECH_1"/>
    <property type="match status" value="1"/>
</dbReference>
<sequence length="280" mass="31059">MSNNNNSEFQRDIDYSEFDFFNVEIAEDGVTTVTMNDPDKLNAVGPHNHWQLEDIWLKLARDERVKVIVLTGAGKAFCAGGDIKLMANRAQTEYGLKYALRVPINTLRIWDQILMTPQPIIAAVNGDAIGLGTSLFAFCDMSIVAEDAKLGDTHVRVGLVTGDGGSVMWPLLVGPQRAKEYLMRGKLLNGKKAEEIGLVNYAYPKEDVLEEALKIAREIAGQPMWAVRWSKAAVNKCIRDQVNLTGELSIAYESLTMLTHDYKAATTAFANKEKPVFKGY</sequence>
<protein>
    <submittedName>
        <fullName evidence="2">Enoyl-CoA hydratase</fullName>
    </submittedName>
</protein>
<dbReference type="GO" id="GO:0003824">
    <property type="term" value="F:catalytic activity"/>
    <property type="evidence" value="ECO:0007669"/>
    <property type="project" value="UniProtKB-ARBA"/>
</dbReference>
<dbReference type="PANTHER" id="PTHR43459:SF3">
    <property type="entry name" value="ENOYL-COA HYDRATASE ECHA15 (ENOYL HYDRASE) (UNSATURATED ACYL-COA HYDRATASE) (CROTONASE)-RELATED"/>
    <property type="match status" value="1"/>
</dbReference>
<gene>
    <name evidence="2" type="ORF">A6768_12350</name>
</gene>
<dbReference type="GeneID" id="57777619"/>
<dbReference type="EMBL" id="CP023741">
    <property type="protein sequence ID" value="ATI80702.1"/>
    <property type="molecule type" value="Genomic_DNA"/>
</dbReference>
<proteinExistence type="inferred from homology"/>
<evidence type="ECO:0000313" key="3">
    <source>
        <dbReference type="Proteomes" id="UP000219422"/>
    </source>
</evidence>